<feature type="region of interest" description="Disordered" evidence="1">
    <location>
        <begin position="28"/>
        <end position="76"/>
    </location>
</feature>
<comment type="caution">
    <text evidence="2">The sequence shown here is derived from an EMBL/GenBank/DDBJ whole genome shotgun (WGS) entry which is preliminary data.</text>
</comment>
<evidence type="ECO:0000256" key="1">
    <source>
        <dbReference type="SAM" id="MobiDB-lite"/>
    </source>
</evidence>
<keyword evidence="3" id="KW-1185">Reference proteome</keyword>
<proteinExistence type="predicted"/>
<dbReference type="Proteomes" id="UP000440578">
    <property type="component" value="Unassembled WGS sequence"/>
</dbReference>
<feature type="compositionally biased region" description="Low complexity" evidence="1">
    <location>
        <begin position="59"/>
        <end position="73"/>
    </location>
</feature>
<name>A0A6A4VT16_AMPAM</name>
<dbReference type="EMBL" id="VIIS01001533">
    <property type="protein sequence ID" value="KAF0296813.1"/>
    <property type="molecule type" value="Genomic_DNA"/>
</dbReference>
<evidence type="ECO:0000313" key="2">
    <source>
        <dbReference type="EMBL" id="KAF0296813.1"/>
    </source>
</evidence>
<protein>
    <submittedName>
        <fullName evidence="2">Uncharacterized protein</fullName>
    </submittedName>
</protein>
<reference evidence="2 3" key="1">
    <citation type="submission" date="2019-07" db="EMBL/GenBank/DDBJ databases">
        <title>Draft genome assembly of a fouling barnacle, Amphibalanus amphitrite (Darwin, 1854): The first reference genome for Thecostraca.</title>
        <authorList>
            <person name="Kim W."/>
        </authorList>
    </citation>
    <scope>NUCLEOTIDE SEQUENCE [LARGE SCALE GENOMIC DNA]</scope>
    <source>
        <strain evidence="2">SNU_AA5</strain>
        <tissue evidence="2">Soma without cirri and trophi</tissue>
    </source>
</reference>
<sequence length="195" mass="21489">MKSEWYVAWSFTGGAAQEEEARRAELDANAEHLRLQREEQDEDARHAQRAEDARRHQQQRTAARARPASLAARRPADVLSGEQVVEADDVGAMDKVCAACGASRWSGERATLCCAGGKGRLYHRLGPLEAPEDRPPSFAQIYISDPLAEDPEAEAAIRLGHVRLPAATSAAVQHRLLDRLGQLQAMLRQVNPTYT</sequence>
<dbReference type="AlphaFoldDB" id="A0A6A4VT16"/>
<evidence type="ECO:0000313" key="3">
    <source>
        <dbReference type="Proteomes" id="UP000440578"/>
    </source>
</evidence>
<feature type="compositionally biased region" description="Basic and acidic residues" evidence="1">
    <location>
        <begin position="28"/>
        <end position="55"/>
    </location>
</feature>
<organism evidence="2 3">
    <name type="scientific">Amphibalanus amphitrite</name>
    <name type="common">Striped barnacle</name>
    <name type="synonym">Balanus amphitrite</name>
    <dbReference type="NCBI Taxonomy" id="1232801"/>
    <lineage>
        <taxon>Eukaryota</taxon>
        <taxon>Metazoa</taxon>
        <taxon>Ecdysozoa</taxon>
        <taxon>Arthropoda</taxon>
        <taxon>Crustacea</taxon>
        <taxon>Multicrustacea</taxon>
        <taxon>Cirripedia</taxon>
        <taxon>Thoracica</taxon>
        <taxon>Thoracicalcarea</taxon>
        <taxon>Balanomorpha</taxon>
        <taxon>Balanoidea</taxon>
        <taxon>Balanidae</taxon>
        <taxon>Amphibalaninae</taxon>
        <taxon>Amphibalanus</taxon>
    </lineage>
</organism>
<accession>A0A6A4VT16</accession>
<gene>
    <name evidence="2" type="ORF">FJT64_005764</name>
</gene>
<dbReference type="OrthoDB" id="8018738at2759"/>